<evidence type="ECO:0000313" key="1">
    <source>
        <dbReference type="EMBL" id="ALA07132.1"/>
    </source>
</evidence>
<dbReference type="KEGG" id="vg:26625944"/>
<keyword evidence="2" id="KW-1185">Reference proteome</keyword>
<dbReference type="EMBL" id="KT151955">
    <property type="protein sequence ID" value="ALA07132.1"/>
    <property type="molecule type" value="Genomic_DNA"/>
</dbReference>
<sequence>MTITVADKQNVEMKEPASAKRKWKLQLDKKCPDAMMCPMV</sequence>
<name>A0A0K2CMT3_9CAUD</name>
<protein>
    <submittedName>
        <fullName evidence="1">Uncharacterized protein</fullName>
    </submittedName>
</protein>
<organism evidence="1 2">
    <name type="scientific">Brevibacillus phage Jenst</name>
    <dbReference type="NCBI Taxonomy" id="1691954"/>
    <lineage>
        <taxon>Viruses</taxon>
        <taxon>Duplodnaviria</taxon>
        <taxon>Heunggongvirae</taxon>
        <taxon>Uroviricota</taxon>
        <taxon>Caudoviricetes</taxon>
        <taxon>Jenstvirus</taxon>
        <taxon>Jenstvirus jenst</taxon>
    </lineage>
</organism>
<gene>
    <name evidence="1" type="ORF">JENST_2</name>
</gene>
<dbReference type="RefSeq" id="YP_009199063.1">
    <property type="nucleotide sequence ID" value="NC_028805.1"/>
</dbReference>
<accession>A0A0K2CMT3</accession>
<dbReference type="GeneID" id="26625944"/>
<proteinExistence type="predicted"/>
<evidence type="ECO:0000313" key="2">
    <source>
        <dbReference type="Proteomes" id="UP000208104"/>
    </source>
</evidence>
<reference evidence="1 2" key="1">
    <citation type="journal article" date="2015" name="Genome Announc.">
        <title>Genome Sequences of Five Additional Brevibacillus laterosporus Bacteriophages.</title>
        <authorList>
            <person name="Merrill B.D."/>
            <person name="Berg J.A."/>
            <person name="Graves K.A."/>
            <person name="Ward A.T."/>
            <person name="Hilton J.A."/>
            <person name="Wake B.N."/>
            <person name="Grose J.H."/>
            <person name="Breakwell D.P."/>
            <person name="Burnett S.H."/>
        </authorList>
    </citation>
    <scope>NUCLEOTIDE SEQUENCE [LARGE SCALE GENOMIC DNA]</scope>
</reference>
<dbReference type="Proteomes" id="UP000208104">
    <property type="component" value="Segment"/>
</dbReference>